<evidence type="ECO:0000259" key="1">
    <source>
        <dbReference type="Pfam" id="PF21805"/>
    </source>
</evidence>
<dbReference type="EMBL" id="FUYG01000008">
    <property type="protein sequence ID" value="SKB00255.1"/>
    <property type="molecule type" value="Genomic_DNA"/>
</dbReference>
<proteinExistence type="predicted"/>
<organism evidence="2 3">
    <name type="scientific">Agreia bicolorata</name>
    <dbReference type="NCBI Taxonomy" id="110935"/>
    <lineage>
        <taxon>Bacteria</taxon>
        <taxon>Bacillati</taxon>
        <taxon>Actinomycetota</taxon>
        <taxon>Actinomycetes</taxon>
        <taxon>Micrococcales</taxon>
        <taxon>Microbacteriaceae</taxon>
        <taxon>Agreia</taxon>
    </lineage>
</organism>
<feature type="domain" description="Imm-5-like" evidence="1">
    <location>
        <begin position="1"/>
        <end position="38"/>
    </location>
</feature>
<dbReference type="Pfam" id="PF21805">
    <property type="entry name" value="Imm5_like"/>
    <property type="match status" value="1"/>
</dbReference>
<sequence>MFDHSPHAATYAANAFGLYGDGTVDREAERAWQWENLAPELRPIGFPKGL</sequence>
<gene>
    <name evidence="2" type="ORF">SAMN06295879_2968</name>
</gene>
<name>A0A1T4YG96_9MICO</name>
<dbReference type="AlphaFoldDB" id="A0A1T4YG96"/>
<protein>
    <recommendedName>
        <fullName evidence="1">Imm-5-like domain-containing protein</fullName>
    </recommendedName>
</protein>
<evidence type="ECO:0000313" key="3">
    <source>
        <dbReference type="Proteomes" id="UP000189735"/>
    </source>
</evidence>
<dbReference type="Proteomes" id="UP000189735">
    <property type="component" value="Unassembled WGS sequence"/>
</dbReference>
<accession>A0A1T4YG96</accession>
<dbReference type="InterPro" id="IPR048667">
    <property type="entry name" value="Imm5-like"/>
</dbReference>
<evidence type="ECO:0000313" key="2">
    <source>
        <dbReference type="EMBL" id="SKB00255.1"/>
    </source>
</evidence>
<reference evidence="3" key="1">
    <citation type="submission" date="2017-02" db="EMBL/GenBank/DDBJ databases">
        <authorList>
            <person name="Varghese N."/>
            <person name="Submissions S."/>
        </authorList>
    </citation>
    <scope>NUCLEOTIDE SEQUENCE [LARGE SCALE GENOMIC DNA]</scope>
    <source>
        <strain evidence="3">VKM Ac-2052</strain>
    </source>
</reference>